<comment type="subcellular location">
    <subcellularLocation>
        <location evidence="1">Membrane</location>
        <topology evidence="1">Multi-pass membrane protein</topology>
    </subcellularLocation>
</comment>
<gene>
    <name evidence="9" type="ORF">CKF48_11830</name>
</gene>
<keyword evidence="3 7" id="KW-0812">Transmembrane</keyword>
<evidence type="ECO:0000313" key="9">
    <source>
        <dbReference type="EMBL" id="ASV67937.1"/>
    </source>
</evidence>
<protein>
    <recommendedName>
        <fullName evidence="8">Cation/H+ exchanger transmembrane domain-containing protein</fullName>
    </recommendedName>
</protein>
<dbReference type="OrthoDB" id="9793589at2"/>
<sequence>MGNEMHIFIKMLVVFILILIASRSVGRLCTYVGQPRVLGEMLAGVILGPTLFGAVFPGLYANLFDADIKNILYMFSHLGLALYMFLVGIEVNFKKYDKKFYRNSAKLSLSGFLVPFVAGIALAFILKDAFFQGDNFLHFALFIAIAVSMTAFPMLARILQEKNMMKTKIGGITLLSASVIDVLGWLSLAAVIALVETNSLKGGGVTFLGTIIFVIVLFKVCKPLLERIFVSVVETGKMHQGLLALILVLVLSAAAFTDYIGVYSVFGGFMMGLIMPKNKVFEQQVRSKLEDIVVVFLVPIFFTYSGINTQFTTLNVSLLIMFLIILIFSSISKYASCLITMRAAGFGWRESSGVGSLMNARGLMELIVLNVGLTYNIISQDLFSLMVWMAIITTAMALPAYHFSEKFKFKKALPSNTITIK</sequence>
<feature type="transmembrane region" description="Helical" evidence="7">
    <location>
        <begin position="237"/>
        <end position="254"/>
    </location>
</feature>
<evidence type="ECO:0000256" key="7">
    <source>
        <dbReference type="SAM" id="Phobius"/>
    </source>
</evidence>
<evidence type="ECO:0000313" key="10">
    <source>
        <dbReference type="Proteomes" id="UP000215137"/>
    </source>
</evidence>
<evidence type="ECO:0000256" key="1">
    <source>
        <dbReference type="ARBA" id="ARBA00004141"/>
    </source>
</evidence>
<keyword evidence="5" id="KW-0406">Ion transport</keyword>
<dbReference type="AlphaFoldDB" id="A0A248TI94"/>
<dbReference type="PANTHER" id="PTHR32468">
    <property type="entry name" value="CATION/H + ANTIPORTER"/>
    <property type="match status" value="1"/>
</dbReference>
<dbReference type="KEGG" id="bko:CKF48_11830"/>
<name>A0A248TI94_9BACI</name>
<dbReference type="InterPro" id="IPR006153">
    <property type="entry name" value="Cation/H_exchanger_TM"/>
</dbReference>
<feature type="transmembrane region" description="Helical" evidence="7">
    <location>
        <begin position="319"/>
        <end position="341"/>
    </location>
</feature>
<keyword evidence="6 7" id="KW-0472">Membrane</keyword>
<dbReference type="PANTHER" id="PTHR32468:SF0">
    <property type="entry name" value="K(+)_H(+) ANTIPORTER 1"/>
    <property type="match status" value="1"/>
</dbReference>
<feature type="transmembrane region" description="Helical" evidence="7">
    <location>
        <begin position="37"/>
        <end position="59"/>
    </location>
</feature>
<dbReference type="RefSeq" id="WP_095371506.1">
    <property type="nucleotide sequence ID" value="NZ_CP022983.1"/>
</dbReference>
<dbReference type="Pfam" id="PF00999">
    <property type="entry name" value="Na_H_Exchanger"/>
    <property type="match status" value="1"/>
</dbReference>
<accession>A0A248TI94</accession>
<keyword evidence="2" id="KW-0813">Transport</keyword>
<dbReference type="GO" id="GO:0016020">
    <property type="term" value="C:membrane"/>
    <property type="evidence" value="ECO:0007669"/>
    <property type="project" value="UniProtKB-SubCell"/>
</dbReference>
<feature type="transmembrane region" description="Helical" evidence="7">
    <location>
        <begin position="207"/>
        <end position="225"/>
    </location>
</feature>
<feature type="transmembrane region" description="Helical" evidence="7">
    <location>
        <begin position="105"/>
        <end position="126"/>
    </location>
</feature>
<reference evidence="9 10" key="1">
    <citation type="submission" date="2017-08" db="EMBL/GenBank/DDBJ databases">
        <title>Complete Genome Sequence of Bacillus kochii Oregon-R-modENCODE STRAIN BDGP4, isolated from Drosophila melanogaster gut.</title>
        <authorList>
            <person name="Wan K.H."/>
            <person name="Yu C."/>
            <person name="Park S."/>
            <person name="Hammonds A.S."/>
            <person name="Booth B.W."/>
            <person name="Celniker S.E."/>
        </authorList>
    </citation>
    <scope>NUCLEOTIDE SEQUENCE [LARGE SCALE GENOMIC DNA]</scope>
    <source>
        <strain evidence="9 10">BDGP4</strain>
    </source>
</reference>
<feature type="domain" description="Cation/H+ exchanger transmembrane" evidence="8">
    <location>
        <begin position="24"/>
        <end position="395"/>
    </location>
</feature>
<dbReference type="GO" id="GO:0015297">
    <property type="term" value="F:antiporter activity"/>
    <property type="evidence" value="ECO:0007669"/>
    <property type="project" value="InterPro"/>
</dbReference>
<evidence type="ECO:0000256" key="4">
    <source>
        <dbReference type="ARBA" id="ARBA00022989"/>
    </source>
</evidence>
<dbReference type="Gene3D" id="1.20.1530.20">
    <property type="match status" value="1"/>
</dbReference>
<feature type="transmembrane region" description="Helical" evidence="7">
    <location>
        <begin position="138"/>
        <end position="159"/>
    </location>
</feature>
<dbReference type="GO" id="GO:1902600">
    <property type="term" value="P:proton transmembrane transport"/>
    <property type="evidence" value="ECO:0007669"/>
    <property type="project" value="InterPro"/>
</dbReference>
<feature type="transmembrane region" description="Helical" evidence="7">
    <location>
        <begin position="171"/>
        <end position="195"/>
    </location>
</feature>
<dbReference type="InterPro" id="IPR050794">
    <property type="entry name" value="CPA2_transporter"/>
</dbReference>
<evidence type="ECO:0000256" key="3">
    <source>
        <dbReference type="ARBA" id="ARBA00022692"/>
    </source>
</evidence>
<feature type="transmembrane region" description="Helical" evidence="7">
    <location>
        <begin position="6"/>
        <end position="25"/>
    </location>
</feature>
<keyword evidence="10" id="KW-1185">Reference proteome</keyword>
<organism evidence="9 10">
    <name type="scientific">Cytobacillus kochii</name>
    <dbReference type="NCBI Taxonomy" id="859143"/>
    <lineage>
        <taxon>Bacteria</taxon>
        <taxon>Bacillati</taxon>
        <taxon>Bacillota</taxon>
        <taxon>Bacilli</taxon>
        <taxon>Bacillales</taxon>
        <taxon>Bacillaceae</taxon>
        <taxon>Cytobacillus</taxon>
    </lineage>
</organism>
<evidence type="ECO:0000259" key="8">
    <source>
        <dbReference type="Pfam" id="PF00999"/>
    </source>
</evidence>
<feature type="transmembrane region" description="Helical" evidence="7">
    <location>
        <begin position="71"/>
        <end position="93"/>
    </location>
</feature>
<keyword evidence="4 7" id="KW-1133">Transmembrane helix</keyword>
<evidence type="ECO:0000256" key="5">
    <source>
        <dbReference type="ARBA" id="ARBA00023065"/>
    </source>
</evidence>
<evidence type="ECO:0000256" key="6">
    <source>
        <dbReference type="ARBA" id="ARBA00023136"/>
    </source>
</evidence>
<proteinExistence type="predicted"/>
<dbReference type="InterPro" id="IPR038770">
    <property type="entry name" value="Na+/solute_symporter_sf"/>
</dbReference>
<evidence type="ECO:0000256" key="2">
    <source>
        <dbReference type="ARBA" id="ARBA00022448"/>
    </source>
</evidence>
<dbReference type="EMBL" id="CP022983">
    <property type="protein sequence ID" value="ASV67937.1"/>
    <property type="molecule type" value="Genomic_DNA"/>
</dbReference>
<feature type="transmembrane region" description="Helical" evidence="7">
    <location>
        <begin position="385"/>
        <end position="403"/>
    </location>
</feature>
<dbReference type="Proteomes" id="UP000215137">
    <property type="component" value="Chromosome"/>
</dbReference>